<evidence type="ECO:0000256" key="2">
    <source>
        <dbReference type="SAM" id="SignalP"/>
    </source>
</evidence>
<feature type="compositionally biased region" description="Low complexity" evidence="1">
    <location>
        <begin position="50"/>
        <end position="62"/>
    </location>
</feature>
<feature type="signal peptide" evidence="2">
    <location>
        <begin position="1"/>
        <end position="23"/>
    </location>
</feature>
<accession>A0A239CDF3</accession>
<organism evidence="3 4">
    <name type="scientific">Edaphosphingomonas laterariae</name>
    <dbReference type="NCBI Taxonomy" id="861865"/>
    <lineage>
        <taxon>Bacteria</taxon>
        <taxon>Pseudomonadati</taxon>
        <taxon>Pseudomonadota</taxon>
        <taxon>Alphaproteobacteria</taxon>
        <taxon>Sphingomonadales</taxon>
        <taxon>Rhizorhabdaceae</taxon>
        <taxon>Edaphosphingomonas</taxon>
    </lineage>
</organism>
<sequence length="341" mass="37042">MHRRALIIIATGMAAGWTPPAFAEDALVVYGPQPADQPGEPPAGAGDISAAAPMPAADAAPAEAERRREPLFPIWAHQARERGYRIQRAFGMSGMTIHNRQNMDSDNLAVAIAKGTEVPDGDLLEVPFVTTDKLESHTSNTEFKADLWVFPFLNLFAGIGKVKGHVDVGVDIDLDAFVPFPFCRPAKPCGTMKLPFEAKVDSTAITLGSILAYGSNDWFVAASIARTFSIASGDRSDLTTTDISLRLGPRLHFNESVILTPYVGANYFDFDARVSGVVQSGPAFEDGDPVTLRYRVDLSTHQPWAIINGFNLELSSHFALQAEYNWGEGSDRFILSATFRP</sequence>
<dbReference type="EMBL" id="FZOS01000002">
    <property type="protein sequence ID" value="SNS17698.1"/>
    <property type="molecule type" value="Genomic_DNA"/>
</dbReference>
<evidence type="ECO:0000313" key="3">
    <source>
        <dbReference type="EMBL" id="SNS17698.1"/>
    </source>
</evidence>
<dbReference type="Proteomes" id="UP000198281">
    <property type="component" value="Unassembled WGS sequence"/>
</dbReference>
<feature type="chain" id="PRO_5013122424" description="MetA-pathway of phenol degradation" evidence="2">
    <location>
        <begin position="24"/>
        <end position="341"/>
    </location>
</feature>
<name>A0A239CDF3_9SPHN</name>
<dbReference type="InterPro" id="IPR036709">
    <property type="entry name" value="Autotransporte_beta_dom_sf"/>
</dbReference>
<gene>
    <name evidence="3" type="ORF">SAMN06295912_102122</name>
</gene>
<proteinExistence type="predicted"/>
<reference evidence="4" key="1">
    <citation type="submission" date="2017-06" db="EMBL/GenBank/DDBJ databases">
        <authorList>
            <person name="Varghese N."/>
            <person name="Submissions S."/>
        </authorList>
    </citation>
    <scope>NUCLEOTIDE SEQUENCE [LARGE SCALE GENOMIC DNA]</scope>
    <source>
        <strain evidence="4">LNB2</strain>
    </source>
</reference>
<evidence type="ECO:0008006" key="5">
    <source>
        <dbReference type="Google" id="ProtNLM"/>
    </source>
</evidence>
<feature type="region of interest" description="Disordered" evidence="1">
    <location>
        <begin position="32"/>
        <end position="63"/>
    </location>
</feature>
<dbReference type="RefSeq" id="WP_218821373.1">
    <property type="nucleotide sequence ID" value="NZ_FZOS01000002.1"/>
</dbReference>
<dbReference type="SUPFAM" id="SSF103515">
    <property type="entry name" value="Autotransporter"/>
    <property type="match status" value="1"/>
</dbReference>
<evidence type="ECO:0000256" key="1">
    <source>
        <dbReference type="SAM" id="MobiDB-lite"/>
    </source>
</evidence>
<dbReference type="AlphaFoldDB" id="A0A239CDF3"/>
<keyword evidence="2" id="KW-0732">Signal</keyword>
<protein>
    <recommendedName>
        <fullName evidence="5">MetA-pathway of phenol degradation</fullName>
    </recommendedName>
</protein>
<evidence type="ECO:0000313" key="4">
    <source>
        <dbReference type="Proteomes" id="UP000198281"/>
    </source>
</evidence>
<keyword evidence="4" id="KW-1185">Reference proteome</keyword>